<feature type="binding site" evidence="1">
    <location>
        <position position="100"/>
    </location>
    <ligand>
        <name>a divalent metal cation</name>
        <dbReference type="ChEBI" id="CHEBI:60240"/>
        <label>2</label>
    </ligand>
</feature>
<dbReference type="GO" id="GO:0046872">
    <property type="term" value="F:metal ion binding"/>
    <property type="evidence" value="ECO:0007669"/>
    <property type="project" value="UniProtKB-KW"/>
</dbReference>
<dbReference type="SUPFAM" id="SSF51556">
    <property type="entry name" value="Metallo-dependent hydrolases"/>
    <property type="match status" value="1"/>
</dbReference>
<dbReference type="RefSeq" id="WP_039350792.1">
    <property type="nucleotide sequence ID" value="NZ_FOLA01000005.1"/>
</dbReference>
<dbReference type="STRING" id="266749.SAMN05421876_10562"/>
<keyword evidence="3" id="KW-1185">Reference proteome</keyword>
<dbReference type="EMBL" id="JSYL01000003">
    <property type="protein sequence ID" value="KIA89285.1"/>
    <property type="molecule type" value="Genomic_DNA"/>
</dbReference>
<dbReference type="OrthoDB" id="664222at2"/>
<proteinExistence type="predicted"/>
<dbReference type="Proteomes" id="UP000031473">
    <property type="component" value="Unassembled WGS sequence"/>
</dbReference>
<keyword evidence="1" id="KW-0479">Metal-binding</keyword>
<dbReference type="InterPro" id="IPR032466">
    <property type="entry name" value="Metal_Hydrolase"/>
</dbReference>
<dbReference type="GO" id="GO:0016788">
    <property type="term" value="F:hydrolase activity, acting on ester bonds"/>
    <property type="evidence" value="ECO:0007669"/>
    <property type="project" value="InterPro"/>
</dbReference>
<feature type="binding site" evidence="1">
    <location>
        <position position="65"/>
    </location>
    <ligand>
        <name>a divalent metal cation</name>
        <dbReference type="ChEBI" id="CHEBI:60240"/>
        <label>1</label>
    </ligand>
</feature>
<evidence type="ECO:0000313" key="2">
    <source>
        <dbReference type="EMBL" id="KIA89285.1"/>
    </source>
</evidence>
<sequence>MQFFDFHHHDFNNEFGIFNLKFKEELPENYFSAGIHPNSISNNMEEQFLWLKEISKSEKCVAIGECGLDGLIEVEEKLQEVVFERQIFLANEIQKPLIIHCVRRFSRLIPFRKISKVPIIVHGFNKRKTIGEDLLRNQFYLSFGKSVLYNVNLQEFLREFPLDKLFLETDSADFEIEELYRKVASIKNLELEDLLQIVKGNLQNIQISI</sequence>
<dbReference type="PANTHER" id="PTHR46124">
    <property type="entry name" value="D-AMINOACYL-TRNA DEACYLASE"/>
    <property type="match status" value="1"/>
</dbReference>
<gene>
    <name evidence="2" type="ORF">OA86_06705</name>
</gene>
<dbReference type="PANTHER" id="PTHR46124:SF3">
    <property type="entry name" value="HYDROLASE"/>
    <property type="match status" value="1"/>
</dbReference>
<dbReference type="Pfam" id="PF01026">
    <property type="entry name" value="TatD_DNase"/>
    <property type="match status" value="1"/>
</dbReference>
<protein>
    <recommendedName>
        <fullName evidence="4">Hydrolase TatD</fullName>
    </recommendedName>
</protein>
<comment type="caution">
    <text evidence="2">The sequence shown here is derived from an EMBL/GenBank/DDBJ whole genome shotgun (WGS) entry which is preliminary data.</text>
</comment>
<dbReference type="InterPro" id="IPR001130">
    <property type="entry name" value="TatD-like"/>
</dbReference>
<dbReference type="AlphaFoldDB" id="A0A0C1D655"/>
<feature type="binding site" evidence="1">
    <location>
        <position position="122"/>
    </location>
    <ligand>
        <name>a divalent metal cation</name>
        <dbReference type="ChEBI" id="CHEBI:60240"/>
        <label>2</label>
    </ligand>
</feature>
<evidence type="ECO:0000313" key="3">
    <source>
        <dbReference type="Proteomes" id="UP000031473"/>
    </source>
</evidence>
<dbReference type="GO" id="GO:0005829">
    <property type="term" value="C:cytosol"/>
    <property type="evidence" value="ECO:0007669"/>
    <property type="project" value="TreeGrafter"/>
</dbReference>
<accession>A0A0C1D655</accession>
<name>A0A0C1D655_9FLAO</name>
<organism evidence="2 3">
    <name type="scientific">Kaistella jeonii</name>
    <dbReference type="NCBI Taxonomy" id="266749"/>
    <lineage>
        <taxon>Bacteria</taxon>
        <taxon>Pseudomonadati</taxon>
        <taxon>Bacteroidota</taxon>
        <taxon>Flavobacteriia</taxon>
        <taxon>Flavobacteriales</taxon>
        <taxon>Weeksellaceae</taxon>
        <taxon>Chryseobacterium group</taxon>
        <taxon>Kaistella</taxon>
    </lineage>
</organism>
<dbReference type="Gene3D" id="3.20.20.140">
    <property type="entry name" value="Metal-dependent hydrolases"/>
    <property type="match status" value="1"/>
</dbReference>
<reference evidence="2 3" key="1">
    <citation type="submission" date="2014-10" db="EMBL/GenBank/DDBJ databases">
        <title>Kaistella jeonii genome.</title>
        <authorList>
            <person name="Clayton J.T."/>
            <person name="Newman J.D."/>
        </authorList>
    </citation>
    <scope>NUCLEOTIDE SEQUENCE [LARGE SCALE GENOMIC DNA]</scope>
    <source>
        <strain evidence="2 3">DSM 17048</strain>
    </source>
</reference>
<dbReference type="PIRSF" id="PIRSF005902">
    <property type="entry name" value="DNase_TatD"/>
    <property type="match status" value="1"/>
</dbReference>
<feature type="binding site" evidence="1">
    <location>
        <position position="170"/>
    </location>
    <ligand>
        <name>a divalent metal cation</name>
        <dbReference type="ChEBI" id="CHEBI:60240"/>
        <label>1</label>
    </ligand>
</feature>
<evidence type="ECO:0000256" key="1">
    <source>
        <dbReference type="PIRSR" id="PIRSR005902-1"/>
    </source>
</evidence>
<evidence type="ECO:0008006" key="4">
    <source>
        <dbReference type="Google" id="ProtNLM"/>
    </source>
</evidence>